<dbReference type="Pfam" id="PF00756">
    <property type="entry name" value="Esterase"/>
    <property type="match status" value="1"/>
</dbReference>
<protein>
    <submittedName>
        <fullName evidence="1">Esterase family protein</fullName>
    </submittedName>
</protein>
<dbReference type="RefSeq" id="WP_120747074.1">
    <property type="nucleotide sequence ID" value="NZ_RBAH01000006.1"/>
</dbReference>
<comment type="caution">
    <text evidence="1">The sequence shown here is derived from an EMBL/GenBank/DDBJ whole genome shotgun (WGS) entry which is preliminary data.</text>
</comment>
<accession>A0A3B0CJI7</accession>
<organism evidence="1 2">
    <name type="scientific">Paenibacillus ginsengarvi</name>
    <dbReference type="NCBI Taxonomy" id="400777"/>
    <lineage>
        <taxon>Bacteria</taxon>
        <taxon>Bacillati</taxon>
        <taxon>Bacillota</taxon>
        <taxon>Bacilli</taxon>
        <taxon>Bacillales</taxon>
        <taxon>Paenibacillaceae</taxon>
        <taxon>Paenibacillus</taxon>
    </lineage>
</organism>
<dbReference type="SUPFAM" id="SSF53474">
    <property type="entry name" value="alpha/beta-Hydrolases"/>
    <property type="match status" value="1"/>
</dbReference>
<dbReference type="PANTHER" id="PTHR48098:SF3">
    <property type="entry name" value="IRON(III) ENTEROBACTIN ESTERASE"/>
    <property type="match status" value="1"/>
</dbReference>
<dbReference type="Gene3D" id="3.40.50.1820">
    <property type="entry name" value="alpha/beta hydrolase"/>
    <property type="match status" value="1"/>
</dbReference>
<dbReference type="InterPro" id="IPR050583">
    <property type="entry name" value="Mycobacterial_A85_antigen"/>
</dbReference>
<keyword evidence="2" id="KW-1185">Reference proteome</keyword>
<dbReference type="InterPro" id="IPR000801">
    <property type="entry name" value="Esterase-like"/>
</dbReference>
<dbReference type="OrthoDB" id="9803578at2"/>
<name>A0A3B0CJI7_9BACL</name>
<dbReference type="EMBL" id="RBAH01000006">
    <property type="protein sequence ID" value="RKN84868.1"/>
    <property type="molecule type" value="Genomic_DNA"/>
</dbReference>
<sequence length="242" mass="27818">MDDNRYTKRTIMKEDVPSAFLNENRHVKIYLPPGYNELLTYPVLYCQDGEDFFNFGRTATQMTKLILDEGLEPALVVGVDVDKKIRNEDYSPDGSRFAAYCRFFAEELVPYIEARYPVKQDAASRVIAGDSLGGTVSLHIALEYPQLFRRVLSLSGAFFPSTRERIAREGDLSWLQLYMLVGLQETAVETSRGTFDFLEENRRTLELLEAREADIVYEEKDGKHIWGFWQKELPGALKLFFG</sequence>
<dbReference type="PANTHER" id="PTHR48098">
    <property type="entry name" value="ENTEROCHELIN ESTERASE-RELATED"/>
    <property type="match status" value="1"/>
</dbReference>
<gene>
    <name evidence="1" type="ORF">D7M11_10055</name>
</gene>
<evidence type="ECO:0000313" key="1">
    <source>
        <dbReference type="EMBL" id="RKN84868.1"/>
    </source>
</evidence>
<dbReference type="InterPro" id="IPR029058">
    <property type="entry name" value="AB_hydrolase_fold"/>
</dbReference>
<proteinExistence type="predicted"/>
<dbReference type="AlphaFoldDB" id="A0A3B0CJI7"/>
<reference evidence="1 2" key="1">
    <citation type="journal article" date="2007" name="Int. J. Syst. Evol. Microbiol.">
        <title>Paenibacillus ginsengarvi sp. nov., isolated from soil from ginseng cultivation.</title>
        <authorList>
            <person name="Yoon M.H."/>
            <person name="Ten L.N."/>
            <person name="Im W.T."/>
        </authorList>
    </citation>
    <scope>NUCLEOTIDE SEQUENCE [LARGE SCALE GENOMIC DNA]</scope>
    <source>
        <strain evidence="1 2">KCTC 13059</strain>
    </source>
</reference>
<dbReference type="Proteomes" id="UP000282311">
    <property type="component" value="Unassembled WGS sequence"/>
</dbReference>
<evidence type="ECO:0000313" key="2">
    <source>
        <dbReference type="Proteomes" id="UP000282311"/>
    </source>
</evidence>